<evidence type="ECO:0000259" key="1">
    <source>
        <dbReference type="Pfam" id="PF10988"/>
    </source>
</evidence>
<evidence type="ECO:0000313" key="2">
    <source>
        <dbReference type="EMBL" id="SVD74606.1"/>
    </source>
</evidence>
<protein>
    <recommendedName>
        <fullName evidence="1">Putative auto-transporter adhesin head GIN domain-containing protein</fullName>
    </recommendedName>
</protein>
<accession>A0A382XUA5</accession>
<dbReference type="Gene3D" id="2.160.20.120">
    <property type="match status" value="1"/>
</dbReference>
<organism evidence="2">
    <name type="scientific">marine metagenome</name>
    <dbReference type="NCBI Taxonomy" id="408172"/>
    <lineage>
        <taxon>unclassified sequences</taxon>
        <taxon>metagenomes</taxon>
        <taxon>ecological metagenomes</taxon>
    </lineage>
</organism>
<gene>
    <name evidence="2" type="ORF">METZ01_LOCUS427460</name>
</gene>
<feature type="non-terminal residue" evidence="2">
    <location>
        <position position="125"/>
    </location>
</feature>
<dbReference type="InterPro" id="IPR021255">
    <property type="entry name" value="DUF2807"/>
</dbReference>
<dbReference type="AlphaFoldDB" id="A0A382XUA5"/>
<sequence>MGELTSERRLLFKFDKFDVRGEVDVFLHQGRRLREATVYADKEIIEQVHTRVENKTLIIDANNSVQFGRRLPFLRINAQRVFPVEVIVSIQDLKEIAITGTGNLSGSGINAGHLKLFSASPGRLD</sequence>
<dbReference type="EMBL" id="UINC01170523">
    <property type="protein sequence ID" value="SVD74606.1"/>
    <property type="molecule type" value="Genomic_DNA"/>
</dbReference>
<name>A0A382XUA5_9ZZZZ</name>
<reference evidence="2" key="1">
    <citation type="submission" date="2018-05" db="EMBL/GenBank/DDBJ databases">
        <authorList>
            <person name="Lanie J.A."/>
            <person name="Ng W.-L."/>
            <person name="Kazmierczak K.M."/>
            <person name="Andrzejewski T.M."/>
            <person name="Davidsen T.M."/>
            <person name="Wayne K.J."/>
            <person name="Tettelin H."/>
            <person name="Glass J.I."/>
            <person name="Rusch D."/>
            <person name="Podicherti R."/>
            <person name="Tsui H.-C.T."/>
            <person name="Winkler M.E."/>
        </authorList>
    </citation>
    <scope>NUCLEOTIDE SEQUENCE</scope>
</reference>
<feature type="domain" description="Putative auto-transporter adhesin head GIN" evidence="1">
    <location>
        <begin position="14"/>
        <end position="124"/>
    </location>
</feature>
<proteinExistence type="predicted"/>
<dbReference type="Pfam" id="PF10988">
    <property type="entry name" value="DUF2807"/>
    <property type="match status" value="1"/>
</dbReference>